<dbReference type="HOGENOM" id="CLU_2476087_0_0_2"/>
<dbReference type="Proteomes" id="UP000007722">
    <property type="component" value="Chromosome"/>
</dbReference>
<keyword evidence="1" id="KW-0812">Transmembrane</keyword>
<dbReference type="AlphaFoldDB" id="D7DSL2"/>
<dbReference type="KEGG" id="mvo:Mvol_0462"/>
<dbReference type="STRING" id="456320.Mvol_0462"/>
<evidence type="ECO:0000313" key="2">
    <source>
        <dbReference type="EMBL" id="ADI36122.1"/>
    </source>
</evidence>
<sequence length="87" mass="9177">MFSISLLSKQLGNAINQGSRIIARNPNLIRNGALVGGGAVGTIAGQSLYSQMTEAVNPIDQEGNINPMGIIIILVIVAVVMYLLRRG</sequence>
<feature type="transmembrane region" description="Helical" evidence="1">
    <location>
        <begin position="28"/>
        <end position="45"/>
    </location>
</feature>
<gene>
    <name evidence="2" type="ordered locus">Mvol_0462</name>
</gene>
<dbReference type="InParanoid" id="D7DSL2"/>
<keyword evidence="1" id="KW-1133">Transmembrane helix</keyword>
<evidence type="ECO:0000256" key="1">
    <source>
        <dbReference type="SAM" id="Phobius"/>
    </source>
</evidence>
<proteinExistence type="predicted"/>
<feature type="transmembrane region" description="Helical" evidence="1">
    <location>
        <begin position="65"/>
        <end position="84"/>
    </location>
</feature>
<dbReference type="EMBL" id="CP002057">
    <property type="protein sequence ID" value="ADI36122.1"/>
    <property type="molecule type" value="Genomic_DNA"/>
</dbReference>
<evidence type="ECO:0000313" key="3">
    <source>
        <dbReference type="Proteomes" id="UP000007722"/>
    </source>
</evidence>
<protein>
    <submittedName>
        <fullName evidence="2">Uncharacterized protein</fullName>
    </submittedName>
</protein>
<keyword evidence="1" id="KW-0472">Membrane</keyword>
<reference evidence="2 3" key="1">
    <citation type="submission" date="2010-05" db="EMBL/GenBank/DDBJ databases">
        <title>Complete sequence of Methanococcus voltae A3.</title>
        <authorList>
            <consortium name="US DOE Joint Genome Institute"/>
            <person name="Lucas S."/>
            <person name="Copeland A."/>
            <person name="Lapidus A."/>
            <person name="Cheng J.-F."/>
            <person name="Bruce D."/>
            <person name="Goodwin L."/>
            <person name="Pitluck S."/>
            <person name="Lowry S."/>
            <person name="Clum A."/>
            <person name="Land M."/>
            <person name="Hauser L."/>
            <person name="Kyrpides N."/>
            <person name="Mikhailova N."/>
            <person name="Whitman W.B."/>
            <person name="Woyke T."/>
        </authorList>
    </citation>
    <scope>NUCLEOTIDE SEQUENCE [LARGE SCALE GENOMIC DNA]</scope>
    <source>
        <strain evidence="3">ATCC BAA-1334 / A3</strain>
    </source>
</reference>
<organism evidence="2 3">
    <name type="scientific">Methanococcus voltae (strain ATCC BAA-1334 / A3)</name>
    <dbReference type="NCBI Taxonomy" id="456320"/>
    <lineage>
        <taxon>Archaea</taxon>
        <taxon>Methanobacteriati</taxon>
        <taxon>Methanobacteriota</taxon>
        <taxon>Methanomada group</taxon>
        <taxon>Methanococci</taxon>
        <taxon>Methanococcales</taxon>
        <taxon>Methanococcaceae</taxon>
        <taxon>Methanococcus</taxon>
    </lineage>
</organism>
<name>D7DSL2_METV3</name>
<keyword evidence="3" id="KW-1185">Reference proteome</keyword>
<accession>D7DSL2</accession>